<sequence length="368" mass="39011">MLIARSRELGFAGEFIVIDSDPNAPYDRPPLSKQFLLGTGPVEPAEWWPEATPILNAKAIGLLTDKRTVLTDKLGEVAADAVVISTGAGSIRLPNGPAGVLTLRTAQDALALRSAVDAGASSAIIIGAGTIGAELASTLAQRGLAVTVVDLAPQPMQRFFSGHLGEEAKAWMHQAGVVTHFGVAVESIQKTDAQWTVRVSGLDLHADLAISAVGARPHTEWLTYSELDISNGVRCTADGKAMLTSGGIADGIFAIGDVSARQAEDGTFRRFESWTQAQRHGAALAEYFAGFDSSELEQAPYGWTEQFGRKVQVHGMLPPAGELVQVYAAEERNAALYRIGSAEEDVAWIGVNAPRQFSRASMGMSLLS</sequence>
<dbReference type="PANTHER" id="PTHR43557">
    <property type="entry name" value="APOPTOSIS-INDUCING FACTOR 1"/>
    <property type="match status" value="1"/>
</dbReference>
<dbReference type="GO" id="GO:0005737">
    <property type="term" value="C:cytoplasm"/>
    <property type="evidence" value="ECO:0007669"/>
    <property type="project" value="TreeGrafter"/>
</dbReference>
<dbReference type="InterPro" id="IPR050446">
    <property type="entry name" value="FAD-oxidoreductase/Apoptosis"/>
</dbReference>
<evidence type="ECO:0000256" key="4">
    <source>
        <dbReference type="ARBA" id="ARBA00023002"/>
    </source>
</evidence>
<accession>A1RDP5</accession>
<evidence type="ECO:0000259" key="5">
    <source>
        <dbReference type="Pfam" id="PF07992"/>
    </source>
</evidence>
<dbReference type="PRINTS" id="PR00368">
    <property type="entry name" value="FADPNR"/>
</dbReference>
<dbReference type="AlphaFoldDB" id="A1RDP5"/>
<evidence type="ECO:0000313" key="7">
    <source>
        <dbReference type="Proteomes" id="UP000000637"/>
    </source>
</evidence>
<dbReference type="GO" id="GO:0016651">
    <property type="term" value="F:oxidoreductase activity, acting on NAD(P)H"/>
    <property type="evidence" value="ECO:0007669"/>
    <property type="project" value="TreeGrafter"/>
</dbReference>
<proteinExistence type="predicted"/>
<evidence type="ECO:0000313" key="6">
    <source>
        <dbReference type="EMBL" id="ABM10751.1"/>
    </source>
</evidence>
<protein>
    <submittedName>
        <fullName evidence="6">Ferredoxin reductase</fullName>
    </submittedName>
</protein>
<dbReference type="SUPFAM" id="SSF55424">
    <property type="entry name" value="FAD/NAD-linked reductases, dimerisation (C-terminal) domain"/>
    <property type="match status" value="1"/>
</dbReference>
<reference evidence="6 7" key="1">
    <citation type="journal article" date="2006" name="PLoS Genet.">
        <title>Secrets of soil survival revealed by the genome sequence of Arthrobacter aurescens TC1.</title>
        <authorList>
            <person name="Mongodin E.F."/>
            <person name="Shapir N."/>
            <person name="Daugherty S.C."/>
            <person name="DeBoy R.T."/>
            <person name="Emerson J.B."/>
            <person name="Shvartzbeyn A."/>
            <person name="Radune D."/>
            <person name="Vamathevan J."/>
            <person name="Riggs F."/>
            <person name="Grinberg V."/>
            <person name="Khouri H."/>
            <person name="Wackett L.P."/>
            <person name="Nelson K.E."/>
            <person name="Sadowsky M.J."/>
        </authorList>
    </citation>
    <scope>NUCLEOTIDE SEQUENCE [LARGE SCALE GENOMIC DNA]</scope>
    <source>
        <strain evidence="6 7">TC1</strain>
    </source>
</reference>
<keyword evidence="4" id="KW-0560">Oxidoreductase</keyword>
<keyword evidence="3" id="KW-0274">FAD</keyword>
<gene>
    <name evidence="6" type="ordered locus">AAur_pTC20208</name>
</gene>
<dbReference type="eggNOG" id="COG0446">
    <property type="taxonomic scope" value="Bacteria"/>
</dbReference>
<dbReference type="InterPro" id="IPR036188">
    <property type="entry name" value="FAD/NAD-bd_sf"/>
</dbReference>
<keyword evidence="2" id="KW-0285">Flavoprotein</keyword>
<evidence type="ECO:0000256" key="3">
    <source>
        <dbReference type="ARBA" id="ARBA00022827"/>
    </source>
</evidence>
<dbReference type="Gene3D" id="3.50.50.60">
    <property type="entry name" value="FAD/NAD(P)-binding domain"/>
    <property type="match status" value="2"/>
</dbReference>
<dbReference type="InterPro" id="IPR016156">
    <property type="entry name" value="FAD/NAD-linked_Rdtase_dimer_sf"/>
</dbReference>
<dbReference type="SUPFAM" id="SSF51905">
    <property type="entry name" value="FAD/NAD(P)-binding domain"/>
    <property type="match status" value="1"/>
</dbReference>
<dbReference type="Pfam" id="PF07992">
    <property type="entry name" value="Pyr_redox_2"/>
    <property type="match status" value="1"/>
</dbReference>
<geneLocation type="plasmid" evidence="6 7">
    <name>pTC2</name>
</geneLocation>
<feature type="domain" description="FAD/NAD(P)-binding" evidence="5">
    <location>
        <begin position="12"/>
        <end position="281"/>
    </location>
</feature>
<evidence type="ECO:0000256" key="1">
    <source>
        <dbReference type="ARBA" id="ARBA00001974"/>
    </source>
</evidence>
<dbReference type="HOGENOM" id="CLU_003291_4_0_11"/>
<dbReference type="EMBL" id="CP000476">
    <property type="protein sequence ID" value="ABM10751.1"/>
    <property type="molecule type" value="Genomic_DNA"/>
</dbReference>
<keyword evidence="7" id="KW-1185">Reference proteome</keyword>
<dbReference type="PANTHER" id="PTHR43557:SF2">
    <property type="entry name" value="RIESKE DOMAIN-CONTAINING PROTEIN-RELATED"/>
    <property type="match status" value="1"/>
</dbReference>
<dbReference type="InterPro" id="IPR023753">
    <property type="entry name" value="FAD/NAD-binding_dom"/>
</dbReference>
<dbReference type="Proteomes" id="UP000000637">
    <property type="component" value="Plasmid pTC2"/>
</dbReference>
<evidence type="ECO:0000256" key="2">
    <source>
        <dbReference type="ARBA" id="ARBA00022630"/>
    </source>
</evidence>
<keyword evidence="6" id="KW-0614">Plasmid</keyword>
<dbReference type="Gene3D" id="3.30.390.30">
    <property type="match status" value="1"/>
</dbReference>
<comment type="cofactor">
    <cofactor evidence="1">
        <name>FAD</name>
        <dbReference type="ChEBI" id="CHEBI:57692"/>
    </cofactor>
</comment>
<dbReference type="PRINTS" id="PR00411">
    <property type="entry name" value="PNDRDTASEI"/>
</dbReference>
<name>A1RDP5_PAEAT</name>
<organism evidence="6 7">
    <name type="scientific">Paenarthrobacter aurescens (strain TC1)</name>
    <dbReference type="NCBI Taxonomy" id="290340"/>
    <lineage>
        <taxon>Bacteria</taxon>
        <taxon>Bacillati</taxon>
        <taxon>Actinomycetota</taxon>
        <taxon>Actinomycetes</taxon>
        <taxon>Micrococcales</taxon>
        <taxon>Micrococcaceae</taxon>
        <taxon>Paenarthrobacter</taxon>
    </lineage>
</organism>
<dbReference type="KEGG" id="aau:AAur_pTC20208"/>